<dbReference type="InterPro" id="IPR000953">
    <property type="entry name" value="Chromo/chromo_shadow_dom"/>
</dbReference>
<dbReference type="Pfam" id="PF24626">
    <property type="entry name" value="SH3_Tf2-1"/>
    <property type="match status" value="1"/>
</dbReference>
<name>A0AAN7TUJ0_9MYCE</name>
<dbReference type="EMBL" id="JAVFKY010000005">
    <property type="protein sequence ID" value="KAK5575713.1"/>
    <property type="molecule type" value="Genomic_DNA"/>
</dbReference>
<dbReference type="InterPro" id="IPR016197">
    <property type="entry name" value="Chromo-like_dom_sf"/>
</dbReference>
<organism evidence="2 3">
    <name type="scientific">Dictyostelium firmibasis</name>
    <dbReference type="NCBI Taxonomy" id="79012"/>
    <lineage>
        <taxon>Eukaryota</taxon>
        <taxon>Amoebozoa</taxon>
        <taxon>Evosea</taxon>
        <taxon>Eumycetozoa</taxon>
        <taxon>Dictyostelia</taxon>
        <taxon>Dictyosteliales</taxon>
        <taxon>Dictyosteliaceae</taxon>
        <taxon>Dictyostelium</taxon>
    </lineage>
</organism>
<proteinExistence type="predicted"/>
<reference evidence="2 3" key="1">
    <citation type="submission" date="2023-11" db="EMBL/GenBank/DDBJ databases">
        <title>Dfirmibasis_genome.</title>
        <authorList>
            <person name="Edelbroek B."/>
            <person name="Kjellin J."/>
            <person name="Jerlstrom-Hultqvist J."/>
            <person name="Soderbom F."/>
        </authorList>
    </citation>
    <scope>NUCLEOTIDE SEQUENCE [LARGE SCALE GENOMIC DNA]</scope>
    <source>
        <strain evidence="2 3">TNS-C-14</strain>
    </source>
</reference>
<keyword evidence="3" id="KW-1185">Reference proteome</keyword>
<evidence type="ECO:0000259" key="1">
    <source>
        <dbReference type="PROSITE" id="PS50013"/>
    </source>
</evidence>
<dbReference type="SUPFAM" id="SSF54160">
    <property type="entry name" value="Chromo domain-like"/>
    <property type="match status" value="1"/>
</dbReference>
<dbReference type="AlphaFoldDB" id="A0AAN7TUJ0"/>
<comment type="caution">
    <text evidence="2">The sequence shown here is derived from an EMBL/GenBank/DDBJ whole genome shotgun (WGS) entry which is preliminary data.</text>
</comment>
<gene>
    <name evidence="2" type="ORF">RB653_006847</name>
</gene>
<dbReference type="SMART" id="SM00298">
    <property type="entry name" value="CHROMO"/>
    <property type="match status" value="1"/>
</dbReference>
<sequence>MRIPYHNERACCSVMTWLFWRSDIDTERGTITKNFINAKDKHLAHRLSLPTVNYENKKLEKFKNAEIMSCLELKQLKLPKFKQFTMKSIFMSAMDELEIKKKLQQRNQPKGVAVETPVISQVNTNDKNNETINNEINNEITVDDMDRIEFEKNVIFEKFIDIIVDEMPEGDVPIRPEFDMKINIKPDSKPIKRNTGRRSPNEHNKLVEEAKKLLKLELINRFNFEIIYIKGEKNVIADMLSRNTSFTLEWDEEFLSKVNSIVYGFEPRSPLNINTNYNLDFAESMVLFRKIAQDNMLDAQIDQSIQYNKTREDITYEIGDLVLVKRDKLNTYKVEIKEELKLLPRYCGPFTVIEKRSKLNYVLKIINNKSGNRIVHVDDIKPFIEEDRILFSKRKDNNFKPLEDEIEKIINKRNRKYGSGSRIEYKIRLKNSNEDHDRWVPQHYLDEVPDMLKSFEKELEKTVPVENNFLKQRDKI</sequence>
<accession>A0AAN7TUJ0</accession>
<feature type="domain" description="Chromo" evidence="1">
    <location>
        <begin position="404"/>
        <end position="458"/>
    </location>
</feature>
<dbReference type="CDD" id="cd00024">
    <property type="entry name" value="CD_CSD"/>
    <property type="match status" value="1"/>
</dbReference>
<evidence type="ECO:0000313" key="2">
    <source>
        <dbReference type="EMBL" id="KAK5575713.1"/>
    </source>
</evidence>
<dbReference type="Gene3D" id="2.40.50.40">
    <property type="match status" value="1"/>
</dbReference>
<protein>
    <recommendedName>
        <fullName evidence="1">Chromo domain-containing protein</fullName>
    </recommendedName>
</protein>
<dbReference type="InterPro" id="IPR056924">
    <property type="entry name" value="SH3_Tf2-1"/>
</dbReference>
<evidence type="ECO:0000313" key="3">
    <source>
        <dbReference type="Proteomes" id="UP001344447"/>
    </source>
</evidence>
<dbReference type="PROSITE" id="PS50013">
    <property type="entry name" value="CHROMO_2"/>
    <property type="match status" value="1"/>
</dbReference>
<dbReference type="Proteomes" id="UP001344447">
    <property type="component" value="Unassembled WGS sequence"/>
</dbReference>